<evidence type="ECO:0000313" key="1">
    <source>
        <dbReference type="EMBL" id="MYD89021.1"/>
    </source>
</evidence>
<proteinExistence type="predicted"/>
<protein>
    <submittedName>
        <fullName evidence="1">Uncharacterized protein</fullName>
    </submittedName>
</protein>
<comment type="caution">
    <text evidence="1">The sequence shown here is derived from an EMBL/GenBank/DDBJ whole genome shotgun (WGS) entry which is preliminary data.</text>
</comment>
<name>A0A6B1DPI0_9CHLR</name>
<reference evidence="1" key="1">
    <citation type="submission" date="2019-09" db="EMBL/GenBank/DDBJ databases">
        <title>Characterisation of the sponge microbiome using genome-centric metagenomics.</title>
        <authorList>
            <person name="Engelberts J.P."/>
            <person name="Robbins S.J."/>
            <person name="De Goeij J.M."/>
            <person name="Aranda M."/>
            <person name="Bell S.C."/>
            <person name="Webster N.S."/>
        </authorList>
    </citation>
    <scope>NUCLEOTIDE SEQUENCE</scope>
    <source>
        <strain evidence="1">SB0662_bin_9</strain>
    </source>
</reference>
<dbReference type="EMBL" id="VXPY01000013">
    <property type="protein sequence ID" value="MYD89021.1"/>
    <property type="molecule type" value="Genomic_DNA"/>
</dbReference>
<organism evidence="1">
    <name type="scientific">Caldilineaceae bacterium SB0662_bin_9</name>
    <dbReference type="NCBI Taxonomy" id="2605258"/>
    <lineage>
        <taxon>Bacteria</taxon>
        <taxon>Bacillati</taxon>
        <taxon>Chloroflexota</taxon>
        <taxon>Caldilineae</taxon>
        <taxon>Caldilineales</taxon>
        <taxon>Caldilineaceae</taxon>
    </lineage>
</organism>
<dbReference type="AlphaFoldDB" id="A0A6B1DPI0"/>
<accession>A0A6B1DPI0</accession>
<sequence length="190" mass="21473">MIDDPAEISAILRSEIEVLEAFLLKGDVFRQIPISNLGNRAHLMSIADYLEHRDIWCCLEQQELVSGEGHHASPALAEGNGLLEVFSSATDTLAQRELASRIRSLTWAMDEWSREGEPSQAHFSTAMGHRARVQRLADFRGWHGNQAAIVSLDRRIESHSMPGPFCGPIKVQSAFPEADYWFLYRRVRTQ</sequence>
<gene>
    <name evidence="1" type="ORF">F4Y08_01600</name>
</gene>